<feature type="compositionally biased region" description="Basic and acidic residues" evidence="1">
    <location>
        <begin position="67"/>
        <end position="78"/>
    </location>
</feature>
<dbReference type="Gene3D" id="1.10.10.60">
    <property type="entry name" value="Homeodomain-like"/>
    <property type="match status" value="1"/>
</dbReference>
<feature type="region of interest" description="Disordered" evidence="1">
    <location>
        <begin position="204"/>
        <end position="232"/>
    </location>
</feature>
<dbReference type="Pfam" id="PF04218">
    <property type="entry name" value="CENP-B_N"/>
    <property type="match status" value="1"/>
</dbReference>
<dbReference type="EMBL" id="QXFT01000871">
    <property type="protein sequence ID" value="KAE9334134.1"/>
    <property type="molecule type" value="Genomic_DNA"/>
</dbReference>
<dbReference type="SUPFAM" id="SSF46689">
    <property type="entry name" value="Homeodomain-like"/>
    <property type="match status" value="1"/>
</dbReference>
<feature type="compositionally biased region" description="Low complexity" evidence="1">
    <location>
        <begin position="204"/>
        <end position="221"/>
    </location>
</feature>
<evidence type="ECO:0000313" key="4">
    <source>
        <dbReference type="EMBL" id="KAE9047882.1"/>
    </source>
</evidence>
<comment type="caution">
    <text evidence="4">The sequence shown here is derived from an EMBL/GenBank/DDBJ whole genome shotgun (WGS) entry which is preliminary data.</text>
</comment>
<reference evidence="4 6" key="1">
    <citation type="submission" date="2018-09" db="EMBL/GenBank/DDBJ databases">
        <title>Genomic investigation of the strawberry pathogen Phytophthora fragariae indicates pathogenicity is determined by transcriptional variation in three key races.</title>
        <authorList>
            <person name="Adams T.M."/>
            <person name="Armitage A.D."/>
            <person name="Sobczyk M.K."/>
            <person name="Bates H.J."/>
            <person name="Dunwell J.M."/>
            <person name="Nellist C.F."/>
            <person name="Harrison R.J."/>
        </authorList>
    </citation>
    <scope>NUCLEOTIDE SEQUENCE [LARGE SCALE GENOMIC DNA]</scope>
    <source>
        <strain evidence="4 6">SCRP249</strain>
        <strain evidence="5 7">SCRP333</strain>
    </source>
</reference>
<evidence type="ECO:0000256" key="1">
    <source>
        <dbReference type="SAM" id="MobiDB-lite"/>
    </source>
</evidence>
<proteinExistence type="predicted"/>
<accession>A0A6A3P2K3</accession>
<feature type="region of interest" description="Disordered" evidence="1">
    <location>
        <begin position="265"/>
        <end position="366"/>
    </location>
</feature>
<dbReference type="Gene3D" id="3.40.50.2020">
    <property type="match status" value="1"/>
</dbReference>
<dbReference type="Proteomes" id="UP000434957">
    <property type="component" value="Unassembled WGS sequence"/>
</dbReference>
<feature type="compositionally biased region" description="Acidic residues" evidence="1">
    <location>
        <begin position="338"/>
        <end position="357"/>
    </location>
</feature>
<evidence type="ECO:0000313" key="6">
    <source>
        <dbReference type="Proteomes" id="UP000429607"/>
    </source>
</evidence>
<feature type="compositionally biased region" description="Polar residues" evidence="1">
    <location>
        <begin position="307"/>
        <end position="325"/>
    </location>
</feature>
<evidence type="ECO:0000259" key="2">
    <source>
        <dbReference type="Pfam" id="PF04218"/>
    </source>
</evidence>
<evidence type="ECO:0000313" key="7">
    <source>
        <dbReference type="Proteomes" id="UP000434957"/>
    </source>
</evidence>
<dbReference type="AlphaFoldDB" id="A0A6A3P2K3"/>
<feature type="region of interest" description="Disordered" evidence="1">
    <location>
        <begin position="67"/>
        <end position="94"/>
    </location>
</feature>
<feature type="domain" description="HTH psq-type" evidence="2">
    <location>
        <begin position="377"/>
        <end position="413"/>
    </location>
</feature>
<dbReference type="Proteomes" id="UP000429607">
    <property type="component" value="Unassembled WGS sequence"/>
</dbReference>
<dbReference type="InterPro" id="IPR009057">
    <property type="entry name" value="Homeodomain-like_sf"/>
</dbReference>
<keyword evidence="7" id="KW-1185">Reference proteome</keyword>
<dbReference type="Pfam" id="PF14681">
    <property type="entry name" value="UPRTase"/>
    <property type="match status" value="1"/>
</dbReference>
<dbReference type="SUPFAM" id="SSF53271">
    <property type="entry name" value="PRTase-like"/>
    <property type="match status" value="1"/>
</dbReference>
<feature type="domain" description="Phosphoribosyltransferase" evidence="3">
    <location>
        <begin position="448"/>
        <end position="649"/>
    </location>
</feature>
<protein>
    <submittedName>
        <fullName evidence="4">Uncharacterized protein</fullName>
    </submittedName>
</protein>
<organism evidence="4 6">
    <name type="scientific">Phytophthora rubi</name>
    <dbReference type="NCBI Taxonomy" id="129364"/>
    <lineage>
        <taxon>Eukaryota</taxon>
        <taxon>Sar</taxon>
        <taxon>Stramenopiles</taxon>
        <taxon>Oomycota</taxon>
        <taxon>Peronosporomycetes</taxon>
        <taxon>Peronosporales</taxon>
        <taxon>Peronosporaceae</taxon>
        <taxon>Phytophthora</taxon>
    </lineage>
</organism>
<name>A0A6A3P2K3_9STRA</name>
<sequence>MAPPPRSNGAPAPARSSGTSVARSLAQAAAALRAQEWRAINSVHSNANANSNSNASFSFSVSAHPTVRDAEDANDTRRGAYGPRSDGAAALAARRQAPRYTHYAAEQQAPLYQHEENDGERGATAMYDREAFYAELRERHRNLTHRQRLVREFYEQLQWRQQQQQQQQQYQVQRREETVYGQQDDYEVQDAAKRRRVLMDTRAQQFRRQQQQQDEAAAAARHSSYPPQLGASVDRRVREPRPLAEVGAGRIGLMEQQRGQMQVQMRAASSGARPLSAGLGPRVTSPPRAHRPTPVQVPDVRAMGPPTVTSGKSLSGAGTPTSNGPVENEDNNALSVIEDPDDDDDDEDAAVVEDDTPGEDKKPKKRVRYLRDTDRRNIIKRIENGEKQAALAREFGVTRTAICHIKKNRFEILSRYEMLVKSAQEMDRAEIFVGPSGVDMMVHEVRANSVLLLMTMLRDNRSNGATFRRVAGRLIMILLEEALAVLGTESVEVRTGTGHLYRCLERKHQYCGIAIGAEGFPFLVLFHQMEPEAPQGSIHVTKAVDRRGQRAWLLDHMDLPANIVHHRVLLFSATCSTGDAECKAIEALCSVGCDERTISLVVILIAGDGIVKISNRFPHVKIITSGVDDKVDPHTDGIIPGFGDFVSRYNDS</sequence>
<evidence type="ECO:0000259" key="3">
    <source>
        <dbReference type="Pfam" id="PF14681"/>
    </source>
</evidence>
<feature type="region of interest" description="Disordered" evidence="1">
    <location>
        <begin position="1"/>
        <end position="28"/>
    </location>
</feature>
<dbReference type="EMBL" id="QXFV01000157">
    <property type="protein sequence ID" value="KAE9047882.1"/>
    <property type="molecule type" value="Genomic_DNA"/>
</dbReference>
<dbReference type="FunFam" id="1.10.10.60:FF:000753">
    <property type="match status" value="1"/>
</dbReference>
<dbReference type="InterPro" id="IPR007889">
    <property type="entry name" value="HTH_Psq"/>
</dbReference>
<gene>
    <name evidence="4" type="ORF">PR001_g4014</name>
    <name evidence="5" type="ORF">PR003_g13670</name>
</gene>
<dbReference type="InterPro" id="IPR029057">
    <property type="entry name" value="PRTase-like"/>
</dbReference>
<dbReference type="InterPro" id="IPR000836">
    <property type="entry name" value="PRTase_dom"/>
</dbReference>
<evidence type="ECO:0000313" key="5">
    <source>
        <dbReference type="EMBL" id="KAE9334134.1"/>
    </source>
</evidence>
<dbReference type="GO" id="GO:0003677">
    <property type="term" value="F:DNA binding"/>
    <property type="evidence" value="ECO:0007669"/>
    <property type="project" value="InterPro"/>
</dbReference>